<evidence type="ECO:0000256" key="7">
    <source>
        <dbReference type="ARBA" id="ARBA00023027"/>
    </source>
</evidence>
<name>A0A7J3M4M3_ARCFL</name>
<dbReference type="PANTHER" id="PTHR23090">
    <property type="entry name" value="NH 3 /GLUTAMINE-DEPENDENT NAD + SYNTHETASE"/>
    <property type="match status" value="1"/>
</dbReference>
<keyword evidence="4 8" id="KW-0547">Nucleotide-binding</keyword>
<feature type="domain" description="NAD/GMP synthase" evidence="11">
    <location>
        <begin position="2"/>
        <end position="232"/>
    </location>
</feature>
<comment type="subunit">
    <text evidence="8">Homodimer.</text>
</comment>
<sequence>MVDRITQFIREIVEKSKSTGVVLGLSGGVDSAVVAFLCVKALGREKVLANIMPEKGVTPERDVEDALQVAKMLGIKHNVIEISPFVHLFLETLGEDKNAVINLKPRIRMTINYFFANKLQRLVVGTGNKSEIMVGYFTKYGDGAVDFNPIGDLYKTEVFEVAKFLGVPENIIKKKPTAGLYVGQTDEDEIGMSYAELDEILKAIEKGIKMENEKFKRVLSLIRASEHKRKLPPIPSVRDLI</sequence>
<dbReference type="UniPathway" id="UPA00253">
    <property type="reaction ID" value="UER00333"/>
</dbReference>
<dbReference type="NCBIfam" id="NF010587">
    <property type="entry name" value="PRK13980.1"/>
    <property type="match status" value="1"/>
</dbReference>
<keyword evidence="3 8" id="KW-0479">Metal-binding</keyword>
<feature type="binding site" evidence="8">
    <location>
        <position position="30"/>
    </location>
    <ligand>
        <name>Mg(2+)</name>
        <dbReference type="ChEBI" id="CHEBI:18420"/>
    </ligand>
</feature>
<dbReference type="NCBIfam" id="TIGR00552">
    <property type="entry name" value="nadE"/>
    <property type="match status" value="1"/>
</dbReference>
<evidence type="ECO:0000256" key="4">
    <source>
        <dbReference type="ARBA" id="ARBA00022741"/>
    </source>
</evidence>
<dbReference type="InterPro" id="IPR022310">
    <property type="entry name" value="NAD/GMP_synthase"/>
</dbReference>
<gene>
    <name evidence="8" type="primary">nadE</name>
    <name evidence="12" type="ORF">ENT52_08155</name>
</gene>
<reference evidence="12" key="1">
    <citation type="journal article" date="2020" name="mSystems">
        <title>Genome- and Community-Level Interaction Insights into Carbon Utilization and Element Cycling Functions of Hydrothermarchaeota in Hydrothermal Sediment.</title>
        <authorList>
            <person name="Zhou Z."/>
            <person name="Liu Y."/>
            <person name="Xu W."/>
            <person name="Pan J."/>
            <person name="Luo Z.H."/>
            <person name="Li M."/>
        </authorList>
    </citation>
    <scope>NUCLEOTIDE SEQUENCE [LARGE SCALE GENOMIC DNA]</scope>
    <source>
        <strain evidence="12">SpSt-587</strain>
    </source>
</reference>
<dbReference type="PANTHER" id="PTHR23090:SF9">
    <property type="entry name" value="GLUTAMINE-DEPENDENT NAD(+) SYNTHETASE"/>
    <property type="match status" value="1"/>
</dbReference>
<feature type="binding site" description="in other chain" evidence="8">
    <location>
        <position position="106"/>
    </location>
    <ligand>
        <name>deamido-NAD(+)</name>
        <dbReference type="ChEBI" id="CHEBI:58437"/>
        <note>ligand shared between two neighboring subunits</note>
    </ligand>
</feature>
<dbReference type="GO" id="GO:0003952">
    <property type="term" value="F:NAD+ synthase (glutamine-hydrolyzing) activity"/>
    <property type="evidence" value="ECO:0007669"/>
    <property type="project" value="InterPro"/>
</dbReference>
<proteinExistence type="inferred from homology"/>
<dbReference type="AlphaFoldDB" id="A0A7J3M4M3"/>
<feature type="binding site" evidence="8">
    <location>
        <position position="155"/>
    </location>
    <ligand>
        <name>ATP</name>
        <dbReference type="ChEBI" id="CHEBI:30616"/>
    </ligand>
</feature>
<comment type="pathway">
    <text evidence="8">Cofactor biosynthesis; NAD(+) biosynthesis; NAD(+) from deamido-NAD(+) (ammonia route): step 1/1.</text>
</comment>
<comment type="function">
    <text evidence="8">Catalyzes the ATP-dependent amidation of deamido-NAD to form NAD. Uses ammonia as a nitrogen source.</text>
</comment>
<comment type="similarity">
    <text evidence="1 8 9">Belongs to the NAD synthetase family.</text>
</comment>
<feature type="binding site" evidence="8">
    <location>
        <position position="131"/>
    </location>
    <ligand>
        <name>Mg(2+)</name>
        <dbReference type="ChEBI" id="CHEBI:18420"/>
    </ligand>
</feature>
<dbReference type="InterPro" id="IPR003694">
    <property type="entry name" value="NAD_synthase"/>
</dbReference>
<feature type="binding site" evidence="8">
    <location>
        <position position="126"/>
    </location>
    <ligand>
        <name>ATP</name>
        <dbReference type="ChEBI" id="CHEBI:30616"/>
    </ligand>
</feature>
<dbReference type="Gene3D" id="3.40.50.620">
    <property type="entry name" value="HUPs"/>
    <property type="match status" value="1"/>
</dbReference>
<dbReference type="GO" id="GO:0009435">
    <property type="term" value="P:NAD+ biosynthetic process"/>
    <property type="evidence" value="ECO:0007669"/>
    <property type="project" value="UniProtKB-UniRule"/>
</dbReference>
<dbReference type="InterPro" id="IPR014729">
    <property type="entry name" value="Rossmann-like_a/b/a_fold"/>
</dbReference>
<evidence type="ECO:0000256" key="5">
    <source>
        <dbReference type="ARBA" id="ARBA00022840"/>
    </source>
</evidence>
<evidence type="ECO:0000256" key="8">
    <source>
        <dbReference type="HAMAP-Rule" id="MF_00193"/>
    </source>
</evidence>
<evidence type="ECO:0000256" key="6">
    <source>
        <dbReference type="ARBA" id="ARBA00022842"/>
    </source>
</evidence>
<dbReference type="GO" id="GO:0046872">
    <property type="term" value="F:metal ion binding"/>
    <property type="evidence" value="ECO:0007669"/>
    <property type="project" value="UniProtKB-KW"/>
</dbReference>
<dbReference type="GO" id="GO:0005737">
    <property type="term" value="C:cytoplasm"/>
    <property type="evidence" value="ECO:0007669"/>
    <property type="project" value="InterPro"/>
</dbReference>
<organism evidence="12">
    <name type="scientific">Archaeoglobus fulgidus</name>
    <dbReference type="NCBI Taxonomy" id="2234"/>
    <lineage>
        <taxon>Archaea</taxon>
        <taxon>Methanobacteriati</taxon>
        <taxon>Methanobacteriota</taxon>
        <taxon>Archaeoglobi</taxon>
        <taxon>Archaeoglobales</taxon>
        <taxon>Archaeoglobaceae</taxon>
        <taxon>Archaeoglobus</taxon>
    </lineage>
</organism>
<accession>A0A7J3M4M3</accession>
<evidence type="ECO:0000259" key="11">
    <source>
        <dbReference type="Pfam" id="PF02540"/>
    </source>
</evidence>
<comment type="caution">
    <text evidence="12">The sequence shown here is derived from an EMBL/GenBank/DDBJ whole genome shotgun (WGS) entry which is preliminary data.</text>
</comment>
<evidence type="ECO:0000256" key="3">
    <source>
        <dbReference type="ARBA" id="ARBA00022723"/>
    </source>
</evidence>
<dbReference type="InterPro" id="IPR022926">
    <property type="entry name" value="NH(3)-dep_NAD(+)_synth"/>
</dbReference>
<comment type="catalytic activity">
    <reaction evidence="8 10">
        <text>deamido-NAD(+) + NH4(+) + ATP = AMP + diphosphate + NAD(+) + H(+)</text>
        <dbReference type="Rhea" id="RHEA:21188"/>
        <dbReference type="ChEBI" id="CHEBI:15378"/>
        <dbReference type="ChEBI" id="CHEBI:28938"/>
        <dbReference type="ChEBI" id="CHEBI:30616"/>
        <dbReference type="ChEBI" id="CHEBI:33019"/>
        <dbReference type="ChEBI" id="CHEBI:57540"/>
        <dbReference type="ChEBI" id="CHEBI:58437"/>
        <dbReference type="ChEBI" id="CHEBI:456215"/>
        <dbReference type="EC" id="6.3.1.5"/>
    </reaction>
</comment>
<dbReference type="EMBL" id="DSYZ01000152">
    <property type="protein sequence ID" value="HGT83678.1"/>
    <property type="molecule type" value="Genomic_DNA"/>
</dbReference>
<dbReference type="GO" id="GO:0005524">
    <property type="term" value="F:ATP binding"/>
    <property type="evidence" value="ECO:0007669"/>
    <property type="project" value="UniProtKB-UniRule"/>
</dbReference>
<dbReference type="CDD" id="cd00553">
    <property type="entry name" value="NAD_synthase"/>
    <property type="match status" value="1"/>
</dbReference>
<protein>
    <recommendedName>
        <fullName evidence="8 10">NH(3)-dependent NAD(+) synthetase</fullName>
        <ecNumber evidence="8 10">6.3.1.5</ecNumber>
    </recommendedName>
</protein>
<feature type="binding site" description="in other chain" evidence="8">
    <location>
        <position position="139"/>
    </location>
    <ligand>
        <name>deamido-NAD(+)</name>
        <dbReference type="ChEBI" id="CHEBI:58437"/>
        <note>ligand shared between two neighboring subunits</note>
    </ligand>
</feature>
<dbReference type="GO" id="GO:0004359">
    <property type="term" value="F:glutaminase activity"/>
    <property type="evidence" value="ECO:0007669"/>
    <property type="project" value="InterPro"/>
</dbReference>
<dbReference type="HAMAP" id="MF_00193">
    <property type="entry name" value="NadE_ammonia_dep"/>
    <property type="match status" value="1"/>
</dbReference>
<keyword evidence="7 8" id="KW-0520">NAD</keyword>
<evidence type="ECO:0000256" key="9">
    <source>
        <dbReference type="RuleBase" id="RU003811"/>
    </source>
</evidence>
<feature type="binding site" description="in other chain" evidence="8">
    <location>
        <begin position="227"/>
        <end position="228"/>
    </location>
    <ligand>
        <name>deamido-NAD(+)</name>
        <dbReference type="ChEBI" id="CHEBI:58437"/>
        <note>ligand shared between two neighboring subunits</note>
    </ligand>
</feature>
<feature type="binding site" evidence="8">
    <location>
        <position position="177"/>
    </location>
    <ligand>
        <name>ATP</name>
        <dbReference type="ChEBI" id="CHEBI:30616"/>
    </ligand>
</feature>
<dbReference type="EC" id="6.3.1.5" evidence="8 10"/>
<feature type="binding site" evidence="8">
    <location>
        <position position="146"/>
    </location>
    <ligand>
        <name>deamido-NAD(+)</name>
        <dbReference type="ChEBI" id="CHEBI:58437"/>
        <note>ligand shared between two neighboring subunits</note>
    </ligand>
</feature>
<keyword evidence="2 8" id="KW-0436">Ligase</keyword>
<evidence type="ECO:0000256" key="2">
    <source>
        <dbReference type="ARBA" id="ARBA00022598"/>
    </source>
</evidence>
<dbReference type="SUPFAM" id="SSF52402">
    <property type="entry name" value="Adenine nucleotide alpha hydrolases-like"/>
    <property type="match status" value="1"/>
</dbReference>
<evidence type="ECO:0000313" key="12">
    <source>
        <dbReference type="EMBL" id="HGT83678.1"/>
    </source>
</evidence>
<evidence type="ECO:0000256" key="1">
    <source>
        <dbReference type="ARBA" id="ARBA00005859"/>
    </source>
</evidence>
<dbReference type="GO" id="GO:0008795">
    <property type="term" value="F:NAD+ synthase activity"/>
    <property type="evidence" value="ECO:0007669"/>
    <property type="project" value="UniProtKB-UniRule"/>
</dbReference>
<evidence type="ECO:0000256" key="10">
    <source>
        <dbReference type="RuleBase" id="RU003812"/>
    </source>
</evidence>
<dbReference type="Pfam" id="PF02540">
    <property type="entry name" value="NAD_synthase"/>
    <property type="match status" value="1"/>
</dbReference>
<dbReference type="FunFam" id="3.40.50.620:FF:000106">
    <property type="entry name" value="Glutamine-dependent NAD(+) synthetase"/>
    <property type="match status" value="1"/>
</dbReference>
<feature type="binding site" evidence="8">
    <location>
        <begin position="24"/>
        <end position="31"/>
    </location>
    <ligand>
        <name>ATP</name>
        <dbReference type="ChEBI" id="CHEBI:30616"/>
    </ligand>
</feature>
<keyword evidence="6 8" id="KW-0460">Magnesium</keyword>
<keyword evidence="5 8" id="KW-0067">ATP-binding</keyword>